<evidence type="ECO:0000313" key="3">
    <source>
        <dbReference type="Proteomes" id="UP000004191"/>
    </source>
</evidence>
<keyword evidence="1" id="KW-0812">Transmembrane</keyword>
<feature type="transmembrane region" description="Helical" evidence="1">
    <location>
        <begin position="6"/>
        <end position="25"/>
    </location>
</feature>
<dbReference type="EMBL" id="AGEI01000021">
    <property type="protein sequence ID" value="EHR34143.1"/>
    <property type="molecule type" value="Genomic_DNA"/>
</dbReference>
<gene>
    <name evidence="2" type="ORF">HMPREF9709_01079</name>
</gene>
<reference evidence="2 3" key="1">
    <citation type="submission" date="2012-01" db="EMBL/GenBank/DDBJ databases">
        <title>The Genome Sequence of Helcococcus kunzii ATCC 51366.</title>
        <authorList>
            <consortium name="The Broad Institute Genome Sequencing Platform"/>
            <person name="Earl A."/>
            <person name="Ward D."/>
            <person name="Feldgarden M."/>
            <person name="Gevers D."/>
            <person name="Huys G."/>
            <person name="Young S.K."/>
            <person name="Zeng Q."/>
            <person name="Gargeya S."/>
            <person name="Fitzgerald M."/>
            <person name="Haas B."/>
            <person name="Abouelleil A."/>
            <person name="Alvarado L."/>
            <person name="Arachchi H.M."/>
            <person name="Berlin A."/>
            <person name="Chapman S.B."/>
            <person name="Gearin G."/>
            <person name="Goldberg J."/>
            <person name="Griggs A."/>
            <person name="Gujja S."/>
            <person name="Hansen M."/>
            <person name="Heiman D."/>
            <person name="Howarth C."/>
            <person name="Larimer J."/>
            <person name="Lui A."/>
            <person name="MacDonald P.J.P."/>
            <person name="McCowen C."/>
            <person name="Montmayeur A."/>
            <person name="Murphy C."/>
            <person name="Neiman D."/>
            <person name="Pearson M."/>
            <person name="Priest M."/>
            <person name="Roberts A."/>
            <person name="Saif S."/>
            <person name="Shea T."/>
            <person name="Sisk P."/>
            <person name="Stolte C."/>
            <person name="Sykes S."/>
            <person name="Wortman J."/>
            <person name="Nusbaum C."/>
            <person name="Birren B."/>
        </authorList>
    </citation>
    <scope>NUCLEOTIDE SEQUENCE [LARGE SCALE GENOMIC DNA]</scope>
    <source>
        <strain evidence="2 3">ATCC 51366</strain>
    </source>
</reference>
<dbReference type="STRING" id="883114.HMPREF9709_01079"/>
<dbReference type="HOGENOM" id="CLU_1419732_0_0_9"/>
<organism evidence="2 3">
    <name type="scientific">Helcococcus kunzii ATCC 51366</name>
    <dbReference type="NCBI Taxonomy" id="883114"/>
    <lineage>
        <taxon>Bacteria</taxon>
        <taxon>Bacillati</taxon>
        <taxon>Bacillota</taxon>
        <taxon>Tissierellia</taxon>
        <taxon>Tissierellales</taxon>
        <taxon>Peptoniphilaceae</taxon>
        <taxon>Helcococcus</taxon>
    </lineage>
</organism>
<protein>
    <submittedName>
        <fullName evidence="2">Uncharacterized protein</fullName>
    </submittedName>
</protein>
<comment type="caution">
    <text evidence="2">The sequence shown here is derived from an EMBL/GenBank/DDBJ whole genome shotgun (WGS) entry which is preliminary data.</text>
</comment>
<evidence type="ECO:0000313" key="2">
    <source>
        <dbReference type="EMBL" id="EHR34143.1"/>
    </source>
</evidence>
<keyword evidence="3" id="KW-1185">Reference proteome</keyword>
<dbReference type="GeneID" id="96999068"/>
<dbReference type="AlphaFoldDB" id="H3NP18"/>
<name>H3NP18_9FIRM</name>
<feature type="transmembrane region" description="Helical" evidence="1">
    <location>
        <begin position="32"/>
        <end position="51"/>
    </location>
</feature>
<sequence>MIDIIIDFILSYIVFYAIFFIIIFLRSIKFELGNYFIIIEIVLLTIIIKYFKNNNVLDLGTLLIFGINQIIIVATYLILNQEKKNQLIYKILQKKPYNNFWISNIGDTTEFEKKEIETFIKLVREKIQINHRKNIGFFVYDDENHIVEYSLIILNNYEIKDIDLIEVDVEENCYSRGYVGKFKKKIMPIYN</sequence>
<dbReference type="Proteomes" id="UP000004191">
    <property type="component" value="Unassembled WGS sequence"/>
</dbReference>
<accession>H3NP18</accession>
<evidence type="ECO:0000256" key="1">
    <source>
        <dbReference type="SAM" id="Phobius"/>
    </source>
</evidence>
<proteinExistence type="predicted"/>
<dbReference type="RefSeq" id="WP_005398582.1">
    <property type="nucleotide sequence ID" value="NZ_JH601088.1"/>
</dbReference>
<feature type="transmembrane region" description="Helical" evidence="1">
    <location>
        <begin position="57"/>
        <end position="79"/>
    </location>
</feature>
<keyword evidence="1" id="KW-0472">Membrane</keyword>
<keyword evidence="1" id="KW-1133">Transmembrane helix</keyword>